<protein>
    <recommendedName>
        <fullName evidence="6">DNA 3'-5' helicase</fullName>
        <ecNumber evidence="6">5.6.2.4</ecNumber>
    </recommendedName>
    <alternativeName>
        <fullName evidence="7">DNA 3'-5' helicase BLM</fullName>
    </alternativeName>
</protein>
<feature type="domain" description="Helicase C-terminal" evidence="8">
    <location>
        <begin position="9"/>
        <end position="52"/>
    </location>
</feature>
<dbReference type="EC" id="5.6.2.4" evidence="6"/>
<evidence type="ECO:0000256" key="5">
    <source>
        <dbReference type="ARBA" id="ARBA00034617"/>
    </source>
</evidence>
<dbReference type="SUPFAM" id="SSF52540">
    <property type="entry name" value="P-loop containing nucleoside triphosphate hydrolases"/>
    <property type="match status" value="1"/>
</dbReference>
<dbReference type="Gene3D" id="3.40.50.300">
    <property type="entry name" value="P-loop containing nucleotide triphosphate hydrolases"/>
    <property type="match status" value="1"/>
</dbReference>
<dbReference type="InterPro" id="IPR001650">
    <property type="entry name" value="Helicase_C-like"/>
</dbReference>
<comment type="caution">
    <text evidence="9">The sequence shown here is derived from an EMBL/GenBank/DDBJ whole genome shotgun (WGS) entry which is preliminary data.</text>
</comment>
<evidence type="ECO:0000256" key="2">
    <source>
        <dbReference type="ARBA" id="ARBA00023125"/>
    </source>
</evidence>
<dbReference type="PANTHER" id="PTHR13710:SF153">
    <property type="entry name" value="RECQ-LIKE DNA HELICASE BLM"/>
    <property type="match status" value="1"/>
</dbReference>
<dbReference type="GO" id="GO:0043138">
    <property type="term" value="F:3'-5' DNA helicase activity"/>
    <property type="evidence" value="ECO:0007669"/>
    <property type="project" value="UniProtKB-EC"/>
</dbReference>
<dbReference type="PANTHER" id="PTHR13710">
    <property type="entry name" value="DNA HELICASE RECQ FAMILY MEMBER"/>
    <property type="match status" value="1"/>
</dbReference>
<organism evidence="9 10">
    <name type="scientific">Paramuricea clavata</name>
    <name type="common">Red gorgonian</name>
    <name type="synonym">Violescent sea-whip</name>
    <dbReference type="NCBI Taxonomy" id="317549"/>
    <lineage>
        <taxon>Eukaryota</taxon>
        <taxon>Metazoa</taxon>
        <taxon>Cnidaria</taxon>
        <taxon>Anthozoa</taxon>
        <taxon>Octocorallia</taxon>
        <taxon>Malacalcyonacea</taxon>
        <taxon>Plexauridae</taxon>
        <taxon>Paramuricea</taxon>
    </lineage>
</organism>
<evidence type="ECO:0000256" key="4">
    <source>
        <dbReference type="ARBA" id="ARBA00023242"/>
    </source>
</evidence>
<dbReference type="GO" id="GO:0009378">
    <property type="term" value="F:four-way junction helicase activity"/>
    <property type="evidence" value="ECO:0007669"/>
    <property type="project" value="TreeGrafter"/>
</dbReference>
<feature type="non-terminal residue" evidence="9">
    <location>
        <position position="1"/>
    </location>
</feature>
<keyword evidence="2" id="KW-0238">DNA-binding</keyword>
<comment type="similarity">
    <text evidence="1">Belongs to the helicase family. RecQ subfamily.</text>
</comment>
<dbReference type="AlphaFoldDB" id="A0A6S7JST0"/>
<name>A0A6S7JST0_PARCT</name>
<evidence type="ECO:0000313" key="9">
    <source>
        <dbReference type="EMBL" id="CAB4033184.1"/>
    </source>
</evidence>
<evidence type="ECO:0000259" key="8">
    <source>
        <dbReference type="Pfam" id="PF00271"/>
    </source>
</evidence>
<dbReference type="GO" id="GO:0005634">
    <property type="term" value="C:nucleus"/>
    <property type="evidence" value="ECO:0007669"/>
    <property type="project" value="TreeGrafter"/>
</dbReference>
<evidence type="ECO:0000256" key="7">
    <source>
        <dbReference type="ARBA" id="ARBA00044542"/>
    </source>
</evidence>
<dbReference type="GO" id="GO:0005737">
    <property type="term" value="C:cytoplasm"/>
    <property type="evidence" value="ECO:0007669"/>
    <property type="project" value="TreeGrafter"/>
</dbReference>
<gene>
    <name evidence="9" type="ORF">PACLA_8A052540</name>
</gene>
<keyword evidence="10" id="KW-1185">Reference proteome</keyword>
<evidence type="ECO:0000313" key="10">
    <source>
        <dbReference type="Proteomes" id="UP001152795"/>
    </source>
</evidence>
<dbReference type="Pfam" id="PF00271">
    <property type="entry name" value="Helicase_C"/>
    <property type="match status" value="1"/>
</dbReference>
<dbReference type="OrthoDB" id="3260945at2759"/>
<keyword evidence="3" id="KW-0413">Isomerase</keyword>
<proteinExistence type="inferred from homology"/>
<sequence length="253" mass="28397">MARLGSYLRIIIYTIAFGMGIDCKDTYRSIHFGPPKTVELLVQESGRIGRDGKQCISYILHNGLLSSHCNGQMKQLMQTQSCRREYIVSLFSVTNNKTSEKNCLCCDNCALLCQCNNSIQTMEFGKNADVRSYSSIPAKTRPVSDAQRQELHQKLLTYRKTLLPKSVTEFMPVGAPNVFLNLDDIPLLLEEEFQEIEVLATDWEFVRDDSTLNDLQSSVLSDLETSVENSLANSVTNEHSMSEIFSSLASTAE</sequence>
<dbReference type="GO" id="GO:0005694">
    <property type="term" value="C:chromosome"/>
    <property type="evidence" value="ECO:0007669"/>
    <property type="project" value="TreeGrafter"/>
</dbReference>
<reference evidence="9" key="1">
    <citation type="submission" date="2020-04" db="EMBL/GenBank/DDBJ databases">
        <authorList>
            <person name="Alioto T."/>
            <person name="Alioto T."/>
            <person name="Gomez Garrido J."/>
        </authorList>
    </citation>
    <scope>NUCLEOTIDE SEQUENCE</scope>
    <source>
        <strain evidence="9">A484AB</strain>
    </source>
</reference>
<dbReference type="EMBL" id="CACRXK020019023">
    <property type="protein sequence ID" value="CAB4033184.1"/>
    <property type="molecule type" value="Genomic_DNA"/>
</dbReference>
<dbReference type="InterPro" id="IPR027417">
    <property type="entry name" value="P-loop_NTPase"/>
</dbReference>
<comment type="catalytic activity">
    <reaction evidence="5">
        <text>Couples ATP hydrolysis with the unwinding of duplex DNA by translocating in the 3'-5' direction.</text>
        <dbReference type="EC" id="5.6.2.4"/>
    </reaction>
</comment>
<dbReference type="GO" id="GO:0000724">
    <property type="term" value="P:double-strand break repair via homologous recombination"/>
    <property type="evidence" value="ECO:0007669"/>
    <property type="project" value="TreeGrafter"/>
</dbReference>
<keyword evidence="4" id="KW-0539">Nucleus</keyword>
<dbReference type="Proteomes" id="UP001152795">
    <property type="component" value="Unassembled WGS sequence"/>
</dbReference>
<dbReference type="GO" id="GO:0003677">
    <property type="term" value="F:DNA binding"/>
    <property type="evidence" value="ECO:0007669"/>
    <property type="project" value="UniProtKB-KW"/>
</dbReference>
<accession>A0A6S7JST0</accession>
<evidence type="ECO:0000256" key="3">
    <source>
        <dbReference type="ARBA" id="ARBA00023235"/>
    </source>
</evidence>
<evidence type="ECO:0000256" key="1">
    <source>
        <dbReference type="ARBA" id="ARBA00005446"/>
    </source>
</evidence>
<evidence type="ECO:0000256" key="6">
    <source>
        <dbReference type="ARBA" id="ARBA00034808"/>
    </source>
</evidence>